<dbReference type="AlphaFoldDB" id="A0A5C2SJA5"/>
<organism evidence="1 2">
    <name type="scientific">Lentinus tigrinus ALCF2SS1-6</name>
    <dbReference type="NCBI Taxonomy" id="1328759"/>
    <lineage>
        <taxon>Eukaryota</taxon>
        <taxon>Fungi</taxon>
        <taxon>Dikarya</taxon>
        <taxon>Basidiomycota</taxon>
        <taxon>Agaricomycotina</taxon>
        <taxon>Agaricomycetes</taxon>
        <taxon>Polyporales</taxon>
        <taxon>Polyporaceae</taxon>
        <taxon>Lentinus</taxon>
    </lineage>
</organism>
<dbReference type="InterPro" id="IPR012340">
    <property type="entry name" value="NA-bd_OB-fold"/>
</dbReference>
<proteinExistence type="predicted"/>
<protein>
    <submittedName>
        <fullName evidence="1">Uncharacterized protein</fullName>
    </submittedName>
</protein>
<dbReference type="OrthoDB" id="3258172at2759"/>
<evidence type="ECO:0000313" key="1">
    <source>
        <dbReference type="EMBL" id="RPD63883.1"/>
    </source>
</evidence>
<gene>
    <name evidence="1" type="ORF">L227DRAFT_608416</name>
</gene>
<dbReference type="EMBL" id="ML122255">
    <property type="protein sequence ID" value="RPD63883.1"/>
    <property type="molecule type" value="Genomic_DNA"/>
</dbReference>
<keyword evidence="2" id="KW-1185">Reference proteome</keyword>
<name>A0A5C2SJA5_9APHY</name>
<accession>A0A5C2SJA5</accession>
<dbReference type="Proteomes" id="UP000313359">
    <property type="component" value="Unassembled WGS sequence"/>
</dbReference>
<sequence length="141" mass="15376">MPQQLEPAIPTQLSSVSPALVNRKLRLAGWLLHDNTASSVIMIHDGEDALLVDISLCLSAVKTSLWLRESKSLVMVLGYLELCPKALPLPVLHAHAPDVGVNPRLILRAIVAEEARGLDMSLWNRAIQAREDAARASKSET</sequence>
<evidence type="ECO:0000313" key="2">
    <source>
        <dbReference type="Proteomes" id="UP000313359"/>
    </source>
</evidence>
<reference evidence="1" key="1">
    <citation type="journal article" date="2018" name="Genome Biol. Evol.">
        <title>Genomics and development of Lentinus tigrinus, a white-rot wood-decaying mushroom with dimorphic fruiting bodies.</title>
        <authorList>
            <person name="Wu B."/>
            <person name="Xu Z."/>
            <person name="Knudson A."/>
            <person name="Carlson A."/>
            <person name="Chen N."/>
            <person name="Kovaka S."/>
            <person name="LaButti K."/>
            <person name="Lipzen A."/>
            <person name="Pennachio C."/>
            <person name="Riley R."/>
            <person name="Schakwitz W."/>
            <person name="Umezawa K."/>
            <person name="Ohm R.A."/>
            <person name="Grigoriev I.V."/>
            <person name="Nagy L.G."/>
            <person name="Gibbons J."/>
            <person name="Hibbett D."/>
        </authorList>
    </citation>
    <scope>NUCLEOTIDE SEQUENCE [LARGE SCALE GENOMIC DNA]</scope>
    <source>
        <strain evidence="1">ALCF2SS1-6</strain>
    </source>
</reference>
<dbReference type="Gene3D" id="2.40.50.140">
    <property type="entry name" value="Nucleic acid-binding proteins"/>
    <property type="match status" value="1"/>
</dbReference>